<comment type="subunit">
    <text evidence="4">Interacts with RBPJ/RBPSUH.</text>
</comment>
<proteinExistence type="inferred from homology"/>
<keyword evidence="8" id="KW-0914">Notch signaling pathway</keyword>
<dbReference type="GO" id="GO:0005737">
    <property type="term" value="C:cytoplasm"/>
    <property type="evidence" value="ECO:0007669"/>
    <property type="project" value="UniProtKB-SubCell"/>
</dbReference>
<feature type="compositionally biased region" description="Basic and acidic residues" evidence="12">
    <location>
        <begin position="137"/>
        <end position="153"/>
    </location>
</feature>
<feature type="compositionally biased region" description="Polar residues" evidence="12">
    <location>
        <begin position="163"/>
        <end position="174"/>
    </location>
</feature>
<comment type="function">
    <text evidence="10">Tubulin-binding protein that acts as a negative regulator of Notch signaling pathway. Shuttles between the cytoplasm and the nucleus and mediates the nuclear export of RBPJ/RBPSUH, thereby preventing the interaction between RBPJ/RBPSUH and NICD product of Notch proteins (Notch intracellular domain), leading to down-regulate Notch-mediated transcription. May play a role in neurogenesis.</text>
</comment>
<reference evidence="13 14" key="1">
    <citation type="submission" date="2019-09" db="EMBL/GenBank/DDBJ databases">
        <title>Bird 10,000 Genomes (B10K) Project - Family phase.</title>
        <authorList>
            <person name="Zhang G."/>
        </authorList>
    </citation>
    <scope>NUCLEOTIDE SEQUENCE [LARGE SCALE GENOMIC DNA]</scope>
    <source>
        <strain evidence="13">B10K-DU-011-38</strain>
        <tissue evidence="13">Muscle</tissue>
    </source>
</reference>
<dbReference type="PANTHER" id="PTHR34917">
    <property type="entry name" value="RBPJ-INTERACTING AND TUBULIN-ASSOCIATED PROTEIN 1"/>
    <property type="match status" value="1"/>
</dbReference>
<evidence type="ECO:0000256" key="9">
    <source>
        <dbReference type="ARBA" id="ARBA00023242"/>
    </source>
</evidence>
<organism evidence="13 14">
    <name type="scientific">Sagittarius serpentarius</name>
    <name type="common">Secretary bird</name>
    <dbReference type="NCBI Taxonomy" id="56258"/>
    <lineage>
        <taxon>Eukaryota</taxon>
        <taxon>Metazoa</taxon>
        <taxon>Chordata</taxon>
        <taxon>Craniata</taxon>
        <taxon>Vertebrata</taxon>
        <taxon>Euteleostomi</taxon>
        <taxon>Archelosauria</taxon>
        <taxon>Archosauria</taxon>
        <taxon>Dinosauria</taxon>
        <taxon>Saurischia</taxon>
        <taxon>Theropoda</taxon>
        <taxon>Coelurosauria</taxon>
        <taxon>Aves</taxon>
        <taxon>Neognathae</taxon>
        <taxon>Neoaves</taxon>
        <taxon>Telluraves</taxon>
        <taxon>Accipitrimorphae</taxon>
        <taxon>Accipitriformes</taxon>
        <taxon>Sagittariidae</taxon>
        <taxon>Sagittarius</taxon>
    </lineage>
</organism>
<dbReference type="AlphaFoldDB" id="A0A7L2HEN6"/>
<dbReference type="GO" id="GO:0015631">
    <property type="term" value="F:tubulin binding"/>
    <property type="evidence" value="ECO:0007669"/>
    <property type="project" value="InterPro"/>
</dbReference>
<evidence type="ECO:0000256" key="10">
    <source>
        <dbReference type="ARBA" id="ARBA00024957"/>
    </source>
</evidence>
<evidence type="ECO:0000256" key="8">
    <source>
        <dbReference type="ARBA" id="ARBA00022976"/>
    </source>
</evidence>
<evidence type="ECO:0000313" key="14">
    <source>
        <dbReference type="Proteomes" id="UP000539599"/>
    </source>
</evidence>
<dbReference type="GO" id="GO:0005634">
    <property type="term" value="C:nucleus"/>
    <property type="evidence" value="ECO:0007669"/>
    <property type="project" value="UniProtKB-SubCell"/>
</dbReference>
<dbReference type="GO" id="GO:0051168">
    <property type="term" value="P:nuclear export"/>
    <property type="evidence" value="ECO:0007669"/>
    <property type="project" value="InterPro"/>
</dbReference>
<keyword evidence="6" id="KW-0963">Cytoplasm</keyword>
<protein>
    <recommendedName>
        <fullName evidence="5">RBPJ-interacting and tubulin-associated protein 1</fullName>
    </recommendedName>
    <alternativeName>
        <fullName evidence="11">RBPJ-interacting and tubulin-associated protein</fullName>
    </alternativeName>
</protein>
<dbReference type="InterPro" id="IPR031418">
    <property type="entry name" value="RITA1"/>
</dbReference>
<dbReference type="PANTHER" id="PTHR34917:SF1">
    <property type="entry name" value="RBPJ-INTERACTING AND TUBULIN-ASSOCIATED PROTEIN 1"/>
    <property type="match status" value="1"/>
</dbReference>
<comment type="similarity">
    <text evidence="3">Belongs to the RITA family.</text>
</comment>
<feature type="region of interest" description="Disordered" evidence="12">
    <location>
        <begin position="1"/>
        <end position="34"/>
    </location>
</feature>
<accession>A0A7L2HEN6</accession>
<feature type="non-terminal residue" evidence="13">
    <location>
        <position position="231"/>
    </location>
</feature>
<dbReference type="GO" id="GO:0007219">
    <property type="term" value="P:Notch signaling pathway"/>
    <property type="evidence" value="ECO:0007669"/>
    <property type="project" value="UniProtKB-KW"/>
</dbReference>
<keyword evidence="9" id="KW-0539">Nucleus</keyword>
<evidence type="ECO:0000256" key="2">
    <source>
        <dbReference type="ARBA" id="ARBA00004496"/>
    </source>
</evidence>
<dbReference type="EMBL" id="VWYJ01011266">
    <property type="protein sequence ID" value="NXQ97011.1"/>
    <property type="molecule type" value="Genomic_DNA"/>
</dbReference>
<keyword evidence="7" id="KW-0524">Neurogenesis</keyword>
<sequence>PGGPRGGLGRISASPRGPARVCPPGAPPPRRGRVSVLPLPAVINTRLSLLAAPRRRRGHTPSFCDESLFGAKPEGPACAAPWMRKEDVAKLHPLLWSPPPAPRHQPSLCPHSGETPLRAVHPRDPPPPATAVFGAGRKGESDVWKRPKSDSCSKGRGAPGRGRSQSLSQLNTPSEGFRLTSDNLKRERCKNQSPATPQGPLMRGRSKSVSGPALARSSTAVGGCKARPPWK</sequence>
<dbReference type="GO" id="GO:0007399">
    <property type="term" value="P:nervous system development"/>
    <property type="evidence" value="ECO:0007669"/>
    <property type="project" value="UniProtKB-KW"/>
</dbReference>
<dbReference type="GO" id="GO:0045746">
    <property type="term" value="P:negative regulation of Notch signaling pathway"/>
    <property type="evidence" value="ECO:0007669"/>
    <property type="project" value="TreeGrafter"/>
</dbReference>
<evidence type="ECO:0000256" key="7">
    <source>
        <dbReference type="ARBA" id="ARBA00022902"/>
    </source>
</evidence>
<evidence type="ECO:0000256" key="1">
    <source>
        <dbReference type="ARBA" id="ARBA00004123"/>
    </source>
</evidence>
<evidence type="ECO:0000256" key="5">
    <source>
        <dbReference type="ARBA" id="ARBA00014447"/>
    </source>
</evidence>
<evidence type="ECO:0000313" key="13">
    <source>
        <dbReference type="EMBL" id="NXQ97011.1"/>
    </source>
</evidence>
<feature type="region of interest" description="Disordered" evidence="12">
    <location>
        <begin position="96"/>
        <end position="231"/>
    </location>
</feature>
<dbReference type="Proteomes" id="UP000539599">
    <property type="component" value="Unassembled WGS sequence"/>
</dbReference>
<comment type="subcellular location">
    <subcellularLocation>
        <location evidence="2">Cytoplasm</location>
    </subcellularLocation>
    <subcellularLocation>
        <location evidence="1">Nucleus</location>
    </subcellularLocation>
</comment>
<feature type="non-terminal residue" evidence="13">
    <location>
        <position position="1"/>
    </location>
</feature>
<evidence type="ECO:0000256" key="3">
    <source>
        <dbReference type="ARBA" id="ARBA00010906"/>
    </source>
</evidence>
<keyword evidence="14" id="KW-1185">Reference proteome</keyword>
<evidence type="ECO:0000256" key="11">
    <source>
        <dbReference type="ARBA" id="ARBA00031318"/>
    </source>
</evidence>
<gene>
    <name evidence="13" type="primary">Rita1</name>
    <name evidence="13" type="ORF">SAGSER_R14488</name>
</gene>
<name>A0A7L2HEN6_SAGSE</name>
<comment type="caution">
    <text evidence="13">The sequence shown here is derived from an EMBL/GenBank/DDBJ whole genome shotgun (WGS) entry which is preliminary data.</text>
</comment>
<evidence type="ECO:0000256" key="6">
    <source>
        <dbReference type="ARBA" id="ARBA00022490"/>
    </source>
</evidence>
<dbReference type="Pfam" id="PF17066">
    <property type="entry name" value="RITA"/>
    <property type="match status" value="1"/>
</dbReference>
<evidence type="ECO:0000256" key="12">
    <source>
        <dbReference type="SAM" id="MobiDB-lite"/>
    </source>
</evidence>
<evidence type="ECO:0000256" key="4">
    <source>
        <dbReference type="ARBA" id="ARBA00011667"/>
    </source>
</evidence>